<dbReference type="InterPro" id="IPR016040">
    <property type="entry name" value="NAD(P)-bd_dom"/>
</dbReference>
<feature type="domain" description="NAD(P)-binding" evidence="11">
    <location>
        <begin position="1323"/>
        <end position="1521"/>
    </location>
</feature>
<proteinExistence type="inferred from homology"/>
<dbReference type="Gramene" id="OMO66610">
    <property type="protein sequence ID" value="OMO66610"/>
    <property type="gene ID" value="CCACVL1_21064"/>
</dbReference>
<dbReference type="STRING" id="210143.A0A1R3H8J8"/>
<name>A0A1R3H8J8_COCAP</name>
<dbReference type="InterPro" id="IPR032675">
    <property type="entry name" value="LRR_dom_sf"/>
</dbReference>
<dbReference type="SUPFAM" id="SSF52058">
    <property type="entry name" value="L domain-like"/>
    <property type="match status" value="2"/>
</dbReference>
<sequence length="1551" mass="173931">MPGWFLAACIPNVAATAFVDYVVKPPVRHLGYVFRFNKIVKNLKEQRHQLTLKQASVEDAVKDAKNQIQKIDVMVEDWQNTAGTLHEDVVSLEADIQEKKSCFNWCPNLYWRYRLGKQAKEKSLAISDLMNKSEFQYIGHPADLPRISLLPSQGIMPSKSSDLAESQIMEALKDDGVNIIGVWGMGGVGKTTLVNEVGRKSKELKLFGEVVNVVISQNQNIEKIQDSIAELLKSRLSNTSEVGRAEQLWSRLENEKSILIILDDLWKKLDLKKVGIPIGEHHKGCKILLTTRSQKVCSLMGSGRVVRLDVLDKDEAWQLFKSCAALDDDTCPDIVEVATEVAKECKGLPIAISTLGKALKDVSSLHEWSEACRNLKRSRLLDIECVAEDEENAYKCLKLSYDYLRRDETKKCFLLCCLYPEDYSIPIELLVRNAWGLELFKGKQSIQEARDAVYTVVDDLKARSLLLDDGQKYVKMHDMVRDVALWISSQKENHFVIKTMLGAREWPRTESFEYCTAISSISCNIKGIPEGLKFPELEFLSFRDGGLQKGETTAFSVASFGGMKSLKVLDLVNIKGSLSQDSLQLLTNLRTLYLEFCELDTYSISSLGNLKNLEILSFYGSDIEILPDEVGELESLRLLDLTCCQRLKRIAPNVIRRLSRLEELYLGYCGFDEWLIIGTEAIVKNASLLELNELPHLTILVLAVSDSERLSEDFVFPKLQSYDIAIKRDTEHLYPSRRCLKIHETASLHAFQNLFENVELLELDRIENCQNLVQGGLNSLSVLQVRSCTMECLFDPRYQQVPGVTMSNLSVLKLEGVNCFKGLCNGPPPDGFLKKLDTMVISECFELKKPLFPSSVTKNLVQLKSVEIGSCYMLEQIFEEMEEGVDDDQVLEKLENLEIRRCGFLKSVIPSSVSKNLVQLKSVKIAYCNRLNQIFAGIEMEGANEVLRKLESLQISYCNKLEHLFPSSIIKNLIQLKLLEITYCNKLEQVFEEMGPAVDIQPHYLLPKLEVLEIGDCPKLRPFTVSSQMEVIAICNNNVGGSNQLCNEFVAPQNLSNMEYAVIGNQVEEMFNLKDGNMVSNLKKFAVENLPKLRVIWRSPKQLVTLQKLEGIEVVGCNKLRYIFPSFLLAHNLPMLRFLHICGCEDLKQIIGTSSSSSSSSSQDCDLQSLSFPNLSHIVIESCNNLEYVFPTSIVGDLQRLDQIRISKASKLKQVFGCEDHNNVKDREHEEETVQLPKLESLLLEELPGIISLISSLDYHFAFPSLKELRVTNCPKMATTFSIDSQSRAHAKPQMEGSEITEEVSESRETTNGNAKKKIFVAGATGSTGKRVVEQLLAKGFAVKAGVRDLDKAQTLLSKDNPALQIVKADVTEGSEKLAQAIGDDAEAVICATGFRPGWDLLAPWKVDNYGTVNLVEACRKLGVNRFILISSILVNGAAMGQLLNPAYIFLNVFGLTLVAKLQAEQYIRKSGINYTIIRPGGLRNDPPTGNVVMEPEDTLYEGSISRDQVAEVAVESLLHPEASFKVVEIVSRTDAPKRSYQDLFGSIKQR</sequence>
<dbReference type="OrthoDB" id="419598at2759"/>
<gene>
    <name evidence="13" type="ORF">CCACVL1_21064</name>
</gene>
<comment type="similarity">
    <text evidence="1">Belongs to the disease resistance NB-LRR family.</text>
</comment>
<dbReference type="Gene3D" id="1.10.8.430">
    <property type="entry name" value="Helical domain of apoptotic protease-activating factors"/>
    <property type="match status" value="1"/>
</dbReference>
<feature type="domain" description="Disease resistance protein At4g27190-like leucine-rich repeats" evidence="12">
    <location>
        <begin position="1053"/>
        <end position="1145"/>
    </location>
</feature>
<feature type="chain" id="PRO_5012684018" evidence="9">
    <location>
        <begin position="16"/>
        <end position="1551"/>
    </location>
</feature>
<keyword evidence="7" id="KW-0175">Coiled coil</keyword>
<feature type="signal peptide" evidence="9">
    <location>
        <begin position="1"/>
        <end position="15"/>
    </location>
</feature>
<dbReference type="FunFam" id="1.10.10.10:FF:000322">
    <property type="entry name" value="Probable disease resistance protein At1g63360"/>
    <property type="match status" value="1"/>
</dbReference>
<evidence type="ECO:0000256" key="2">
    <source>
        <dbReference type="ARBA" id="ARBA00022614"/>
    </source>
</evidence>
<protein>
    <submittedName>
        <fullName evidence="13">Disease resistance protein</fullName>
    </submittedName>
</protein>
<keyword evidence="4" id="KW-0547">Nucleotide-binding</keyword>
<keyword evidence="5" id="KW-0611">Plant defense</keyword>
<evidence type="ECO:0000256" key="3">
    <source>
        <dbReference type="ARBA" id="ARBA00022737"/>
    </source>
</evidence>
<evidence type="ECO:0000256" key="1">
    <source>
        <dbReference type="ARBA" id="ARBA00008894"/>
    </source>
</evidence>
<dbReference type="PANTHER" id="PTHR33463">
    <property type="entry name" value="NB-ARC DOMAIN-CONTAINING PROTEIN-RELATED"/>
    <property type="match status" value="1"/>
</dbReference>
<evidence type="ECO:0000313" key="13">
    <source>
        <dbReference type="EMBL" id="OMO66610.1"/>
    </source>
</evidence>
<dbReference type="SUPFAM" id="SSF51735">
    <property type="entry name" value="NAD(P)-binding Rossmann-fold domains"/>
    <property type="match status" value="1"/>
</dbReference>
<keyword evidence="2" id="KW-0433">Leucine-rich repeat</keyword>
<comment type="caution">
    <text evidence="13">The sequence shown here is derived from an EMBL/GenBank/DDBJ whole genome shotgun (WGS) entry which is preliminary data.</text>
</comment>
<feature type="coiled-coil region" evidence="7">
    <location>
        <begin position="40"/>
        <end position="81"/>
    </location>
</feature>
<evidence type="ECO:0000256" key="8">
    <source>
        <dbReference type="SAM" id="MobiDB-lite"/>
    </source>
</evidence>
<dbReference type="FunFam" id="3.40.50.300:FF:001091">
    <property type="entry name" value="Probable disease resistance protein At1g61300"/>
    <property type="match status" value="1"/>
</dbReference>
<feature type="region of interest" description="Disordered" evidence="8">
    <location>
        <begin position="1285"/>
        <end position="1311"/>
    </location>
</feature>
<dbReference type="SUPFAM" id="SSF52047">
    <property type="entry name" value="RNI-like"/>
    <property type="match status" value="1"/>
</dbReference>
<dbReference type="OMA" id="HGWERAL"/>
<evidence type="ECO:0000259" key="10">
    <source>
        <dbReference type="Pfam" id="PF00931"/>
    </source>
</evidence>
<dbReference type="PANTHER" id="PTHR33463:SF203">
    <property type="entry name" value="AAA+ ATPASE DOMAIN-CONTAINING PROTEIN"/>
    <property type="match status" value="1"/>
</dbReference>
<dbReference type="PRINTS" id="PR00364">
    <property type="entry name" value="DISEASERSIST"/>
</dbReference>
<dbReference type="GO" id="GO:0005524">
    <property type="term" value="F:ATP binding"/>
    <property type="evidence" value="ECO:0007669"/>
    <property type="project" value="UniProtKB-KW"/>
</dbReference>
<accession>A0A1R3H8J8</accession>
<dbReference type="GO" id="GO:0043531">
    <property type="term" value="F:ADP binding"/>
    <property type="evidence" value="ECO:0007669"/>
    <property type="project" value="InterPro"/>
</dbReference>
<evidence type="ECO:0000256" key="6">
    <source>
        <dbReference type="ARBA" id="ARBA00022840"/>
    </source>
</evidence>
<dbReference type="Gene3D" id="3.40.50.300">
    <property type="entry name" value="P-loop containing nucleotide triphosphate hydrolases"/>
    <property type="match status" value="1"/>
</dbReference>
<feature type="domain" description="Disease resistance protein At4g27190-like leucine-rich repeats" evidence="12">
    <location>
        <begin position="887"/>
        <end position="936"/>
    </location>
</feature>
<reference evidence="13 14" key="1">
    <citation type="submission" date="2013-09" db="EMBL/GenBank/DDBJ databases">
        <title>Corchorus capsularis genome sequencing.</title>
        <authorList>
            <person name="Alam M."/>
            <person name="Haque M.S."/>
            <person name="Islam M.S."/>
            <person name="Emdad E.M."/>
            <person name="Islam M.M."/>
            <person name="Ahmed B."/>
            <person name="Halim A."/>
            <person name="Hossen Q.M.M."/>
            <person name="Hossain M.Z."/>
            <person name="Ahmed R."/>
            <person name="Khan M.M."/>
            <person name="Islam R."/>
            <person name="Rashid M.M."/>
            <person name="Khan S.A."/>
            <person name="Rahman M.S."/>
            <person name="Alam M."/>
        </authorList>
    </citation>
    <scope>NUCLEOTIDE SEQUENCE [LARGE SCALE GENOMIC DNA]</scope>
    <source>
        <strain evidence="14">cv. CVL-1</strain>
        <tissue evidence="13">Whole seedling</tissue>
    </source>
</reference>
<evidence type="ECO:0000256" key="5">
    <source>
        <dbReference type="ARBA" id="ARBA00022821"/>
    </source>
</evidence>
<dbReference type="Proteomes" id="UP000188268">
    <property type="component" value="Unassembled WGS sequence"/>
</dbReference>
<dbReference type="InterPro" id="IPR027417">
    <property type="entry name" value="P-loop_NTPase"/>
</dbReference>
<dbReference type="Pfam" id="PF00931">
    <property type="entry name" value="NB-ARC"/>
    <property type="match status" value="1"/>
</dbReference>
<keyword evidence="6" id="KW-0067">ATP-binding</keyword>
<dbReference type="EMBL" id="AWWV01012514">
    <property type="protein sequence ID" value="OMO66610.1"/>
    <property type="molecule type" value="Genomic_DNA"/>
</dbReference>
<dbReference type="CDD" id="cd05243">
    <property type="entry name" value="SDR_a5"/>
    <property type="match status" value="1"/>
</dbReference>
<organism evidence="13 14">
    <name type="scientific">Corchorus capsularis</name>
    <name type="common">Jute</name>
    <dbReference type="NCBI Taxonomy" id="210143"/>
    <lineage>
        <taxon>Eukaryota</taxon>
        <taxon>Viridiplantae</taxon>
        <taxon>Streptophyta</taxon>
        <taxon>Embryophyta</taxon>
        <taxon>Tracheophyta</taxon>
        <taxon>Spermatophyta</taxon>
        <taxon>Magnoliopsida</taxon>
        <taxon>eudicotyledons</taxon>
        <taxon>Gunneridae</taxon>
        <taxon>Pentapetalae</taxon>
        <taxon>rosids</taxon>
        <taxon>malvids</taxon>
        <taxon>Malvales</taxon>
        <taxon>Malvaceae</taxon>
        <taxon>Grewioideae</taxon>
        <taxon>Apeibeae</taxon>
        <taxon>Corchorus</taxon>
    </lineage>
</organism>
<feature type="domain" description="Disease resistance protein At4g27190-like leucine-rich repeats" evidence="12">
    <location>
        <begin position="745"/>
        <end position="871"/>
    </location>
</feature>
<dbReference type="GO" id="GO:0006952">
    <property type="term" value="P:defense response"/>
    <property type="evidence" value="ECO:0007669"/>
    <property type="project" value="UniProtKB-KW"/>
</dbReference>
<dbReference type="InterPro" id="IPR057135">
    <property type="entry name" value="At4g27190-like_LRR"/>
</dbReference>
<feature type="domain" description="NB-ARC" evidence="10">
    <location>
        <begin position="167"/>
        <end position="324"/>
    </location>
</feature>
<evidence type="ECO:0000259" key="12">
    <source>
        <dbReference type="Pfam" id="PF23247"/>
    </source>
</evidence>
<dbReference type="InterPro" id="IPR002182">
    <property type="entry name" value="NB-ARC"/>
</dbReference>
<keyword evidence="9" id="KW-0732">Signal</keyword>
<feature type="domain" description="Disease resistance protein At4g27190-like leucine-rich repeats" evidence="12">
    <location>
        <begin position="1165"/>
        <end position="1283"/>
    </location>
</feature>
<evidence type="ECO:0000256" key="4">
    <source>
        <dbReference type="ARBA" id="ARBA00022741"/>
    </source>
</evidence>
<evidence type="ECO:0000256" key="9">
    <source>
        <dbReference type="SAM" id="SignalP"/>
    </source>
</evidence>
<dbReference type="Gene3D" id="3.40.50.720">
    <property type="entry name" value="NAD(P)-binding Rossmann-like Domain"/>
    <property type="match status" value="1"/>
</dbReference>
<evidence type="ECO:0000313" key="14">
    <source>
        <dbReference type="Proteomes" id="UP000188268"/>
    </source>
</evidence>
<dbReference type="Gene3D" id="1.10.10.10">
    <property type="entry name" value="Winged helix-like DNA-binding domain superfamily/Winged helix DNA-binding domain"/>
    <property type="match status" value="1"/>
</dbReference>
<feature type="domain" description="Disease resistance protein At4g27190-like leucine-rich repeats" evidence="12">
    <location>
        <begin position="943"/>
        <end position="1021"/>
    </location>
</feature>
<keyword evidence="3" id="KW-0677">Repeat</keyword>
<dbReference type="InterPro" id="IPR042197">
    <property type="entry name" value="Apaf_helical"/>
</dbReference>
<dbReference type="Gene3D" id="3.80.10.10">
    <property type="entry name" value="Ribonuclease Inhibitor"/>
    <property type="match status" value="4"/>
</dbReference>
<evidence type="ECO:0000259" key="11">
    <source>
        <dbReference type="Pfam" id="PF13460"/>
    </source>
</evidence>
<dbReference type="InterPro" id="IPR050905">
    <property type="entry name" value="Plant_NBS-LRR"/>
</dbReference>
<dbReference type="InterPro" id="IPR036388">
    <property type="entry name" value="WH-like_DNA-bd_sf"/>
</dbReference>
<dbReference type="InterPro" id="IPR036291">
    <property type="entry name" value="NAD(P)-bd_dom_sf"/>
</dbReference>
<evidence type="ECO:0000256" key="7">
    <source>
        <dbReference type="SAM" id="Coils"/>
    </source>
</evidence>
<dbReference type="SUPFAM" id="SSF52540">
    <property type="entry name" value="P-loop containing nucleoside triphosphate hydrolases"/>
    <property type="match status" value="1"/>
</dbReference>
<keyword evidence="14" id="KW-1185">Reference proteome</keyword>
<dbReference type="Pfam" id="PF13460">
    <property type="entry name" value="NAD_binding_10"/>
    <property type="match status" value="1"/>
</dbReference>
<dbReference type="Pfam" id="PF23247">
    <property type="entry name" value="LRR_RPS2"/>
    <property type="match status" value="5"/>
</dbReference>